<keyword evidence="2" id="KW-1185">Reference proteome</keyword>
<dbReference type="Proteomes" id="UP000629287">
    <property type="component" value="Unassembled WGS sequence"/>
</dbReference>
<organism evidence="1 2">
    <name type="scientific">Streptomyces stelliscabiei</name>
    <dbReference type="NCBI Taxonomy" id="146820"/>
    <lineage>
        <taxon>Bacteria</taxon>
        <taxon>Bacillati</taxon>
        <taxon>Actinomycetota</taxon>
        <taxon>Actinomycetes</taxon>
        <taxon>Kitasatosporales</taxon>
        <taxon>Streptomycetaceae</taxon>
        <taxon>Streptomyces</taxon>
    </lineage>
</organism>
<evidence type="ECO:0000313" key="1">
    <source>
        <dbReference type="EMBL" id="MBE1597377.1"/>
    </source>
</evidence>
<evidence type="ECO:0000313" key="2">
    <source>
        <dbReference type="Proteomes" id="UP000629287"/>
    </source>
</evidence>
<reference evidence="1 2" key="1">
    <citation type="submission" date="2020-10" db="EMBL/GenBank/DDBJ databases">
        <title>Sequencing the genomes of 1000 actinobacteria strains.</title>
        <authorList>
            <person name="Klenk H.-P."/>
        </authorList>
    </citation>
    <scope>NUCLEOTIDE SEQUENCE [LARGE SCALE GENOMIC DNA]</scope>
    <source>
        <strain evidence="1 2">DSM 41803</strain>
    </source>
</reference>
<sequence length="135" mass="15092">MTNPRTVLTQASQGPVPENWRVFTKKRGKLSGFLRGTSDDPDPLLVITPDEVIEYKDERKPLTIVNFCDLAGITLKATASTSSGSMLADLDVWVDLNYRDGRKGKWQSISFADDLQTIQGFIEAYVVHKALQGRY</sequence>
<dbReference type="GeneID" id="86828073"/>
<dbReference type="EMBL" id="JADBGF010000001">
    <property type="protein sequence ID" value="MBE1597377.1"/>
    <property type="molecule type" value="Genomic_DNA"/>
</dbReference>
<proteinExistence type="predicted"/>
<name>A0A8I0P5C3_9ACTN</name>
<gene>
    <name evidence="1" type="ORF">H4687_003506</name>
</gene>
<dbReference type="OrthoDB" id="4197800at2"/>
<dbReference type="AlphaFoldDB" id="A0A8I0P5C3"/>
<protein>
    <submittedName>
        <fullName evidence="1">Uncharacterized protein</fullName>
    </submittedName>
</protein>
<comment type="caution">
    <text evidence="1">The sequence shown here is derived from an EMBL/GenBank/DDBJ whole genome shotgun (WGS) entry which is preliminary data.</text>
</comment>
<dbReference type="RefSeq" id="WP_159026064.1">
    <property type="nucleotide sequence ID" value="NZ_JADBGF010000001.1"/>
</dbReference>
<accession>A0A8I0P5C3</accession>